<feature type="compositionally biased region" description="Acidic residues" evidence="1">
    <location>
        <begin position="215"/>
        <end position="226"/>
    </location>
</feature>
<name>T1PI85_MUSDO</name>
<protein>
    <submittedName>
        <fullName evidence="3">Growth factor-like EGF</fullName>
    </submittedName>
</protein>
<dbReference type="Gene3D" id="2.10.25.10">
    <property type="entry name" value="Laminin"/>
    <property type="match status" value="1"/>
</dbReference>
<feature type="chain" id="PRO_5004593351" evidence="2">
    <location>
        <begin position="25"/>
        <end position="236"/>
    </location>
</feature>
<feature type="region of interest" description="Disordered" evidence="1">
    <location>
        <begin position="213"/>
        <end position="236"/>
    </location>
</feature>
<evidence type="ECO:0000256" key="2">
    <source>
        <dbReference type="SAM" id="SignalP"/>
    </source>
</evidence>
<evidence type="ECO:0000313" key="3">
    <source>
        <dbReference type="EMBL" id="AFP62479.1"/>
    </source>
</evidence>
<organism evidence="3">
    <name type="scientific">Musca domestica</name>
    <name type="common">House fly</name>
    <dbReference type="NCBI Taxonomy" id="7370"/>
    <lineage>
        <taxon>Eukaryota</taxon>
        <taxon>Metazoa</taxon>
        <taxon>Ecdysozoa</taxon>
        <taxon>Arthropoda</taxon>
        <taxon>Hexapoda</taxon>
        <taxon>Insecta</taxon>
        <taxon>Pterygota</taxon>
        <taxon>Neoptera</taxon>
        <taxon>Endopterygota</taxon>
        <taxon>Diptera</taxon>
        <taxon>Brachycera</taxon>
        <taxon>Muscomorpha</taxon>
        <taxon>Muscoidea</taxon>
        <taxon>Muscidae</taxon>
        <taxon>Musca</taxon>
    </lineage>
</organism>
<dbReference type="PANTHER" id="PTHR24047:SF32">
    <property type="entry name" value="FI01909P-RELATED"/>
    <property type="match status" value="1"/>
</dbReference>
<dbReference type="PANTHER" id="PTHR24047">
    <property type="entry name" value="FI01909P-RELATED"/>
    <property type="match status" value="1"/>
</dbReference>
<dbReference type="AlphaFoldDB" id="T1PI85"/>
<dbReference type="VEuPathDB" id="VectorBase:MDOA001905"/>
<keyword evidence="2" id="KW-0732">Signal</keyword>
<dbReference type="EMBL" id="KA647850">
    <property type="protein sequence ID" value="AFP62479.1"/>
    <property type="molecule type" value="mRNA"/>
</dbReference>
<proteinExistence type="evidence at transcript level"/>
<reference evidence="3" key="1">
    <citation type="submission" date="2012-08" db="EMBL/GenBank/DDBJ databases">
        <title>Transcriptome of adult Musca domestica launches a platform for comparative house fly gene expression and characterization of differential gene expression among resistant and susceptible house flies.</title>
        <authorList>
            <person name="Liu N."/>
            <person name="Zhang L."/>
            <person name="Li M."/>
            <person name="Reid W."/>
        </authorList>
    </citation>
    <scope>NUCLEOTIDE SEQUENCE</scope>
    <source>
        <strain evidence="3">ALHF</strain>
        <tissue evidence="3">Whole body</tissue>
    </source>
</reference>
<sequence length="236" mass="27311">MSWVWGRHFIFLYVFQQLWEFNTALTITTGHCFKNITVKYQAPITKTRHKLDTTNLEYYIEMEDRFRVEMVRVCCPGYRKILFGLCEPVCSVKCPENSYCSEPEKCQCKRGYEGSHNHHVRSIIPNTTEYLECRPICTGGCTAPHTHCVGHNECNCRPGYKDVSSWFGPMRCERIQCPGDQIYDLQQRKCINVDIDLEQLMQRVARKLAKGLNDLDYDDDDEEGEGEAVGGQSKRG</sequence>
<accession>T1PI85</accession>
<feature type="signal peptide" evidence="2">
    <location>
        <begin position="1"/>
        <end position="24"/>
    </location>
</feature>
<evidence type="ECO:0000256" key="1">
    <source>
        <dbReference type="SAM" id="MobiDB-lite"/>
    </source>
</evidence>
<dbReference type="InterPro" id="IPR053255">
    <property type="entry name" value="EGF-like_domain"/>
</dbReference>
<dbReference type="VEuPathDB" id="VectorBase:MDOMA2_011353"/>